<sequence>MPYSPSCTQCEFCQRYTGCKDQVAVPIDWNVRGGGDVVSATREDKKTATRARIAKAGLELFVERGYDATTVDEIAEAAGIARRTFFYYFKTKDEVLLAWHGAGAVSSGLVSAMLRQSTEQAPFDAGKACIIDLAARYETEESKAMDALMRSSASLRARKDATEVQLESDMADAMVMMWPDPARRAELRMASMIAVGVLRLSLEEWRGDDSANTLTATLERHFSDLERHILRT</sequence>
<name>A0A939BX75_9ACTN</name>
<feature type="DNA-binding region" description="H-T-H motif" evidence="4">
    <location>
        <begin position="70"/>
        <end position="89"/>
    </location>
</feature>
<dbReference type="GO" id="GO:0000976">
    <property type="term" value="F:transcription cis-regulatory region binding"/>
    <property type="evidence" value="ECO:0007669"/>
    <property type="project" value="TreeGrafter"/>
</dbReference>
<evidence type="ECO:0000313" key="7">
    <source>
        <dbReference type="Proteomes" id="UP000663792"/>
    </source>
</evidence>
<dbReference type="InterPro" id="IPR001647">
    <property type="entry name" value="HTH_TetR"/>
</dbReference>
<evidence type="ECO:0000256" key="3">
    <source>
        <dbReference type="ARBA" id="ARBA00023163"/>
    </source>
</evidence>
<dbReference type="PRINTS" id="PR00455">
    <property type="entry name" value="HTHTETR"/>
</dbReference>
<keyword evidence="7" id="KW-1185">Reference proteome</keyword>
<feature type="domain" description="HTH tetR-type" evidence="5">
    <location>
        <begin position="47"/>
        <end position="107"/>
    </location>
</feature>
<dbReference type="Proteomes" id="UP000663792">
    <property type="component" value="Unassembled WGS sequence"/>
</dbReference>
<evidence type="ECO:0000256" key="2">
    <source>
        <dbReference type="ARBA" id="ARBA00023125"/>
    </source>
</evidence>
<dbReference type="Pfam" id="PF00440">
    <property type="entry name" value="TetR_N"/>
    <property type="match status" value="1"/>
</dbReference>
<dbReference type="PANTHER" id="PTHR30055">
    <property type="entry name" value="HTH-TYPE TRANSCRIPTIONAL REGULATOR RUTR"/>
    <property type="match status" value="1"/>
</dbReference>
<dbReference type="AlphaFoldDB" id="A0A939BX75"/>
<gene>
    <name evidence="6" type="ORF">JL106_00135</name>
</gene>
<dbReference type="InterPro" id="IPR050109">
    <property type="entry name" value="HTH-type_TetR-like_transc_reg"/>
</dbReference>
<keyword evidence="2 4" id="KW-0238">DNA-binding</keyword>
<evidence type="ECO:0000256" key="1">
    <source>
        <dbReference type="ARBA" id="ARBA00023015"/>
    </source>
</evidence>
<comment type="caution">
    <text evidence="6">The sequence shown here is derived from an EMBL/GenBank/DDBJ whole genome shotgun (WGS) entry which is preliminary data.</text>
</comment>
<accession>A0A939BX75</accession>
<dbReference type="Gene3D" id="1.10.357.10">
    <property type="entry name" value="Tetracycline Repressor, domain 2"/>
    <property type="match status" value="1"/>
</dbReference>
<evidence type="ECO:0000313" key="6">
    <source>
        <dbReference type="EMBL" id="MBM9465685.1"/>
    </source>
</evidence>
<dbReference type="SUPFAM" id="SSF46689">
    <property type="entry name" value="Homeodomain-like"/>
    <property type="match status" value="1"/>
</dbReference>
<dbReference type="PROSITE" id="PS01081">
    <property type="entry name" value="HTH_TETR_1"/>
    <property type="match status" value="1"/>
</dbReference>
<dbReference type="InterPro" id="IPR023772">
    <property type="entry name" value="DNA-bd_HTH_TetR-type_CS"/>
</dbReference>
<protein>
    <submittedName>
        <fullName evidence="6">TetR family transcriptional regulator</fullName>
    </submittedName>
</protein>
<dbReference type="PROSITE" id="PS50977">
    <property type="entry name" value="HTH_TETR_2"/>
    <property type="match status" value="1"/>
</dbReference>
<dbReference type="GO" id="GO:0003700">
    <property type="term" value="F:DNA-binding transcription factor activity"/>
    <property type="evidence" value="ECO:0007669"/>
    <property type="project" value="TreeGrafter"/>
</dbReference>
<proteinExistence type="predicted"/>
<organism evidence="6 7">
    <name type="scientific">Nakamurella leprariae</name>
    <dbReference type="NCBI Taxonomy" id="2803911"/>
    <lineage>
        <taxon>Bacteria</taxon>
        <taxon>Bacillati</taxon>
        <taxon>Actinomycetota</taxon>
        <taxon>Actinomycetes</taxon>
        <taxon>Nakamurellales</taxon>
        <taxon>Nakamurellaceae</taxon>
        <taxon>Nakamurella</taxon>
    </lineage>
</organism>
<keyword evidence="3" id="KW-0804">Transcription</keyword>
<evidence type="ECO:0000256" key="4">
    <source>
        <dbReference type="PROSITE-ProRule" id="PRU00335"/>
    </source>
</evidence>
<reference evidence="6" key="1">
    <citation type="submission" date="2021-01" db="EMBL/GenBank/DDBJ databases">
        <title>YIM 132084 draft genome.</title>
        <authorList>
            <person name="An D."/>
        </authorList>
    </citation>
    <scope>NUCLEOTIDE SEQUENCE</scope>
    <source>
        <strain evidence="6">YIM 132084</strain>
    </source>
</reference>
<dbReference type="EMBL" id="JAERWK010000001">
    <property type="protein sequence ID" value="MBM9465685.1"/>
    <property type="molecule type" value="Genomic_DNA"/>
</dbReference>
<dbReference type="InterPro" id="IPR009057">
    <property type="entry name" value="Homeodomain-like_sf"/>
</dbReference>
<dbReference type="PANTHER" id="PTHR30055:SF234">
    <property type="entry name" value="HTH-TYPE TRANSCRIPTIONAL REGULATOR BETI"/>
    <property type="match status" value="1"/>
</dbReference>
<keyword evidence="1" id="KW-0805">Transcription regulation</keyword>
<evidence type="ECO:0000259" key="5">
    <source>
        <dbReference type="PROSITE" id="PS50977"/>
    </source>
</evidence>